<dbReference type="EMBL" id="BPVZ01000187">
    <property type="protein sequence ID" value="GKV44865.1"/>
    <property type="molecule type" value="Genomic_DNA"/>
</dbReference>
<name>A0AAV5M5T2_9ROSI</name>
<keyword evidence="1" id="KW-0812">Transmembrane</keyword>
<keyword evidence="1" id="KW-1133">Transmembrane helix</keyword>
<protein>
    <submittedName>
        <fullName evidence="2">Uncharacterized protein</fullName>
    </submittedName>
</protein>
<comment type="caution">
    <text evidence="2">The sequence shown here is derived from an EMBL/GenBank/DDBJ whole genome shotgun (WGS) entry which is preliminary data.</text>
</comment>
<reference evidence="2 3" key="1">
    <citation type="journal article" date="2021" name="Commun. Biol.">
        <title>The genome of Shorea leprosula (Dipterocarpaceae) highlights the ecological relevance of drought in aseasonal tropical rainforests.</title>
        <authorList>
            <person name="Ng K.K.S."/>
            <person name="Kobayashi M.J."/>
            <person name="Fawcett J.A."/>
            <person name="Hatakeyama M."/>
            <person name="Paape T."/>
            <person name="Ng C.H."/>
            <person name="Ang C.C."/>
            <person name="Tnah L.H."/>
            <person name="Lee C.T."/>
            <person name="Nishiyama T."/>
            <person name="Sese J."/>
            <person name="O'Brien M.J."/>
            <person name="Copetti D."/>
            <person name="Mohd Noor M.I."/>
            <person name="Ong R.C."/>
            <person name="Putra M."/>
            <person name="Sireger I.Z."/>
            <person name="Indrioko S."/>
            <person name="Kosugi Y."/>
            <person name="Izuno A."/>
            <person name="Isagi Y."/>
            <person name="Lee S.L."/>
            <person name="Shimizu K.K."/>
        </authorList>
    </citation>
    <scope>NUCLEOTIDE SEQUENCE [LARGE SCALE GENOMIC DNA]</scope>
    <source>
        <strain evidence="2">214</strain>
    </source>
</reference>
<keyword evidence="3" id="KW-1185">Reference proteome</keyword>
<evidence type="ECO:0000313" key="2">
    <source>
        <dbReference type="EMBL" id="GKV44865.1"/>
    </source>
</evidence>
<feature type="transmembrane region" description="Helical" evidence="1">
    <location>
        <begin position="69"/>
        <end position="89"/>
    </location>
</feature>
<gene>
    <name evidence="2" type="ORF">SLEP1_g52006</name>
</gene>
<evidence type="ECO:0000313" key="3">
    <source>
        <dbReference type="Proteomes" id="UP001054252"/>
    </source>
</evidence>
<feature type="transmembrane region" description="Helical" evidence="1">
    <location>
        <begin position="7"/>
        <end position="33"/>
    </location>
</feature>
<dbReference type="Proteomes" id="UP001054252">
    <property type="component" value="Unassembled WGS sequence"/>
</dbReference>
<keyword evidence="1" id="KW-0472">Membrane</keyword>
<evidence type="ECO:0000256" key="1">
    <source>
        <dbReference type="SAM" id="Phobius"/>
    </source>
</evidence>
<dbReference type="AlphaFoldDB" id="A0AAV5M5T2"/>
<organism evidence="2 3">
    <name type="scientific">Rubroshorea leprosula</name>
    <dbReference type="NCBI Taxonomy" id="152421"/>
    <lineage>
        <taxon>Eukaryota</taxon>
        <taxon>Viridiplantae</taxon>
        <taxon>Streptophyta</taxon>
        <taxon>Embryophyta</taxon>
        <taxon>Tracheophyta</taxon>
        <taxon>Spermatophyta</taxon>
        <taxon>Magnoliopsida</taxon>
        <taxon>eudicotyledons</taxon>
        <taxon>Gunneridae</taxon>
        <taxon>Pentapetalae</taxon>
        <taxon>rosids</taxon>
        <taxon>malvids</taxon>
        <taxon>Malvales</taxon>
        <taxon>Dipterocarpaceae</taxon>
        <taxon>Rubroshorea</taxon>
    </lineage>
</organism>
<sequence length="122" mass="13619">MVPHLDLLLLAFLHGSFISCVILVAIFLILITLLLACSLTVFSIVVIDVYTIFSLLPQYFQYMKADLELGFVFLLYTAMNSAISAISSAEPSFNRMVSSLKSKTQHARNKIDSLLFISTPRL</sequence>
<proteinExistence type="predicted"/>
<accession>A0AAV5M5T2</accession>
<feature type="transmembrane region" description="Helical" evidence="1">
    <location>
        <begin position="39"/>
        <end position="57"/>
    </location>
</feature>